<organism evidence="2 3">
    <name type="scientific">Sphaerisporangium siamense</name>
    <dbReference type="NCBI Taxonomy" id="795645"/>
    <lineage>
        <taxon>Bacteria</taxon>
        <taxon>Bacillati</taxon>
        <taxon>Actinomycetota</taxon>
        <taxon>Actinomycetes</taxon>
        <taxon>Streptosporangiales</taxon>
        <taxon>Streptosporangiaceae</taxon>
        <taxon>Sphaerisporangium</taxon>
    </lineage>
</organism>
<evidence type="ECO:0000313" key="2">
    <source>
        <dbReference type="EMBL" id="MBB4704718.1"/>
    </source>
</evidence>
<protein>
    <submittedName>
        <fullName evidence="2">Uncharacterized protein</fullName>
    </submittedName>
</protein>
<feature type="compositionally biased region" description="Basic and acidic residues" evidence="1">
    <location>
        <begin position="1"/>
        <end position="12"/>
    </location>
</feature>
<gene>
    <name evidence="2" type="ORF">BJ982_006262</name>
</gene>
<name>A0A7W7DG46_9ACTN</name>
<reference evidence="2 3" key="1">
    <citation type="submission" date="2020-08" db="EMBL/GenBank/DDBJ databases">
        <title>Sequencing the genomes of 1000 actinobacteria strains.</title>
        <authorList>
            <person name="Klenk H.-P."/>
        </authorList>
    </citation>
    <scope>NUCLEOTIDE SEQUENCE [LARGE SCALE GENOMIC DNA]</scope>
    <source>
        <strain evidence="2 3">DSM 45784</strain>
    </source>
</reference>
<dbReference type="EMBL" id="JACHND010000001">
    <property type="protein sequence ID" value="MBB4704718.1"/>
    <property type="molecule type" value="Genomic_DNA"/>
</dbReference>
<proteinExistence type="predicted"/>
<comment type="caution">
    <text evidence="2">The sequence shown here is derived from an EMBL/GenBank/DDBJ whole genome shotgun (WGS) entry which is preliminary data.</text>
</comment>
<dbReference type="Proteomes" id="UP000542210">
    <property type="component" value="Unassembled WGS sequence"/>
</dbReference>
<feature type="region of interest" description="Disordered" evidence="1">
    <location>
        <begin position="1"/>
        <end position="24"/>
    </location>
</feature>
<evidence type="ECO:0000256" key="1">
    <source>
        <dbReference type="SAM" id="MobiDB-lite"/>
    </source>
</evidence>
<evidence type="ECO:0000313" key="3">
    <source>
        <dbReference type="Proteomes" id="UP000542210"/>
    </source>
</evidence>
<accession>A0A7W7DG46</accession>
<keyword evidence="3" id="KW-1185">Reference proteome</keyword>
<sequence length="69" mass="7237">MCHGDRPRDAGGRHGPYGDGGRYHRHGRHVLGVISGHVLPPIPAGLALIGITPAGHWAPGPASRQGDHR</sequence>
<dbReference type="AlphaFoldDB" id="A0A7W7DG46"/>